<keyword evidence="3 6" id="KW-1133">Transmembrane helix</keyword>
<evidence type="ECO:0000313" key="7">
    <source>
        <dbReference type="EMBL" id="EEH66058.1"/>
    </source>
</evidence>
<dbReference type="PANTHER" id="PTHR31851">
    <property type="entry name" value="FE(2+)/MN(2+) TRANSPORTER PCL1"/>
    <property type="match status" value="1"/>
</dbReference>
<feature type="compositionally biased region" description="Polar residues" evidence="5">
    <location>
        <begin position="1"/>
        <end position="12"/>
    </location>
</feature>
<feature type="transmembrane region" description="Helical" evidence="6">
    <location>
        <begin position="116"/>
        <end position="138"/>
    </location>
</feature>
<dbReference type="GeneID" id="81708722"/>
<keyword evidence="2 6" id="KW-0812">Transmembrane</keyword>
<dbReference type="GO" id="GO:0005384">
    <property type="term" value="F:manganese ion transmembrane transporter activity"/>
    <property type="evidence" value="ECO:0007669"/>
    <property type="project" value="InterPro"/>
</dbReference>
<dbReference type="InterPro" id="IPR008217">
    <property type="entry name" value="Ccc1_fam"/>
</dbReference>
<name>C0W5D6_9ACTO</name>
<dbReference type="GO" id="GO:0030026">
    <property type="term" value="P:intracellular manganese ion homeostasis"/>
    <property type="evidence" value="ECO:0007669"/>
    <property type="project" value="InterPro"/>
</dbReference>
<dbReference type="AlphaFoldDB" id="C0W5D6"/>
<feature type="region of interest" description="Disordered" evidence="5">
    <location>
        <begin position="44"/>
        <end position="75"/>
    </location>
</feature>
<reference evidence="7 8" key="1">
    <citation type="submission" date="2009-01" db="EMBL/GenBank/DDBJ databases">
        <authorList>
            <person name="Qin X."/>
            <person name="Bachman B."/>
            <person name="Battles P."/>
            <person name="Bell A."/>
            <person name="Bess C."/>
            <person name="Bickham C."/>
            <person name="Chaboub L."/>
            <person name="Chen D."/>
            <person name="Coyle M."/>
            <person name="Deiros D.R."/>
            <person name="Dinh H."/>
            <person name="Forbes L."/>
            <person name="Fowler G."/>
            <person name="Francisco L."/>
            <person name="Fu Q."/>
            <person name="Gubbala S."/>
            <person name="Hale W."/>
            <person name="Han Y."/>
            <person name="Hemphill L."/>
            <person name="Highlander S.K."/>
            <person name="Hirani K."/>
            <person name="Hogues M."/>
            <person name="Jackson L."/>
            <person name="Jakkamsetti A."/>
            <person name="Javaid M."/>
            <person name="Jiang H."/>
            <person name="Korchina V."/>
            <person name="Kovar C."/>
            <person name="Lara F."/>
            <person name="Lee S."/>
            <person name="Mata R."/>
            <person name="Mathew T."/>
            <person name="Moen C."/>
            <person name="Morales K."/>
            <person name="Munidasa M."/>
            <person name="Nazareth L."/>
            <person name="Ngo R."/>
            <person name="Nguyen L."/>
            <person name="Okwuonu G."/>
            <person name="Ongeri F."/>
            <person name="Patil S."/>
            <person name="Petrosino J."/>
            <person name="Pham C."/>
            <person name="Pham P."/>
            <person name="Pu L.-L."/>
            <person name="Puazo M."/>
            <person name="Raj R."/>
            <person name="Reid J."/>
            <person name="Rouhana J."/>
            <person name="Saada N."/>
            <person name="Shang Y."/>
            <person name="Simmons D."/>
            <person name="Thornton R."/>
            <person name="Warren J."/>
            <person name="Weissenberger G."/>
            <person name="Zhang J."/>
            <person name="Zhang L."/>
            <person name="Zhou C."/>
            <person name="Zhu D."/>
            <person name="Muzny D."/>
            <person name="Worley K."/>
            <person name="Gibbs R."/>
        </authorList>
    </citation>
    <scope>NUCLEOTIDE SEQUENCE [LARGE SCALE GENOMIC DNA]</scope>
    <source>
        <strain evidence="7 8">DSM 15434</strain>
    </source>
</reference>
<feature type="transmembrane region" description="Helical" evidence="6">
    <location>
        <begin position="274"/>
        <end position="296"/>
    </location>
</feature>
<evidence type="ECO:0000256" key="1">
    <source>
        <dbReference type="ARBA" id="ARBA00004127"/>
    </source>
</evidence>
<comment type="subcellular location">
    <subcellularLocation>
        <location evidence="1">Endomembrane system</location>
        <topology evidence="1">Multi-pass membrane protein</topology>
    </subcellularLocation>
</comment>
<dbReference type="CDD" id="cd02432">
    <property type="entry name" value="Nodulin-21_like_1"/>
    <property type="match status" value="1"/>
</dbReference>
<proteinExistence type="predicted"/>
<gene>
    <name evidence="7" type="ORF">HMPREF0058_1080</name>
</gene>
<organism evidence="7 8">
    <name type="scientific">Actinomyces urogenitalis DSM 15434</name>
    <dbReference type="NCBI Taxonomy" id="525246"/>
    <lineage>
        <taxon>Bacteria</taxon>
        <taxon>Bacillati</taxon>
        <taxon>Actinomycetota</taxon>
        <taxon>Actinomycetes</taxon>
        <taxon>Actinomycetales</taxon>
        <taxon>Actinomycetaceae</taxon>
        <taxon>Actinomyces</taxon>
    </lineage>
</organism>
<dbReference type="Proteomes" id="UP000004778">
    <property type="component" value="Unassembled WGS sequence"/>
</dbReference>
<dbReference type="eggNOG" id="COG1814">
    <property type="taxonomic scope" value="Bacteria"/>
</dbReference>
<dbReference type="RefSeq" id="WP_006548047.1">
    <property type="nucleotide sequence ID" value="NZ_DS999574.1"/>
</dbReference>
<evidence type="ECO:0000256" key="6">
    <source>
        <dbReference type="SAM" id="Phobius"/>
    </source>
</evidence>
<evidence type="ECO:0000256" key="2">
    <source>
        <dbReference type="ARBA" id="ARBA00022692"/>
    </source>
</evidence>
<dbReference type="HOGENOM" id="CLU_038957_3_1_11"/>
<keyword evidence="4 6" id="KW-0472">Membrane</keyword>
<protein>
    <submittedName>
        <fullName evidence="7">Membrane protein</fullName>
    </submittedName>
</protein>
<evidence type="ECO:0000313" key="8">
    <source>
        <dbReference type="Proteomes" id="UP000004778"/>
    </source>
</evidence>
<feature type="region of interest" description="Disordered" evidence="5">
    <location>
        <begin position="1"/>
        <end position="29"/>
    </location>
</feature>
<dbReference type="Pfam" id="PF01988">
    <property type="entry name" value="VIT1"/>
    <property type="match status" value="1"/>
</dbReference>
<dbReference type="EMBL" id="ACFH01000075">
    <property type="protein sequence ID" value="EEH66058.1"/>
    <property type="molecule type" value="Genomic_DNA"/>
</dbReference>
<sequence length="329" mass="33037">MTRNETTTSSTRPHTEEVGQAPVVPALDARAPLSGALSLAELADDAAQAGTQTSGDEQAGTAGVPNATPAPSSTDVAGLADVTDAGNVTGTADAEAARESRDAAVSLASRLNWLRAGVLGANDGIVSVAGLVIGVAAATPENTGAILTAGVAGVLAGAVSMAAGEYVSVSTQSDTERALVVRQREELAEDPEAGIDELASHYRAKGLSPATAMTVARELTAHDAVGAHLEAELGLREDEYTNPWHAAFSSAVAFTLGSLLPMLAIVLLPTAVKIPLTFVAVLVGLALTGGFSARLGEAPVRPAVIRNMAGGALAMVVTWGIGHLIGVSV</sequence>
<feature type="transmembrane region" description="Helical" evidence="6">
    <location>
        <begin position="144"/>
        <end position="167"/>
    </location>
</feature>
<accession>C0W5D6</accession>
<evidence type="ECO:0000256" key="3">
    <source>
        <dbReference type="ARBA" id="ARBA00022989"/>
    </source>
</evidence>
<dbReference type="GO" id="GO:0012505">
    <property type="term" value="C:endomembrane system"/>
    <property type="evidence" value="ECO:0007669"/>
    <property type="project" value="UniProtKB-SubCell"/>
</dbReference>
<evidence type="ECO:0000256" key="4">
    <source>
        <dbReference type="ARBA" id="ARBA00023136"/>
    </source>
</evidence>
<comment type="caution">
    <text evidence="7">The sequence shown here is derived from an EMBL/GenBank/DDBJ whole genome shotgun (WGS) entry which is preliminary data.</text>
</comment>
<feature type="transmembrane region" description="Helical" evidence="6">
    <location>
        <begin position="308"/>
        <end position="326"/>
    </location>
</feature>
<evidence type="ECO:0000256" key="5">
    <source>
        <dbReference type="SAM" id="MobiDB-lite"/>
    </source>
</evidence>
<keyword evidence="8" id="KW-1185">Reference proteome</keyword>
<feature type="transmembrane region" description="Helical" evidence="6">
    <location>
        <begin position="246"/>
        <end position="268"/>
    </location>
</feature>